<reference evidence="2" key="1">
    <citation type="journal article" date="2019" name="Int. J. Syst. Evol. Microbiol.">
        <title>The Global Catalogue of Microorganisms (GCM) 10K type strain sequencing project: providing services to taxonomists for standard genome sequencing and annotation.</title>
        <authorList>
            <consortium name="The Broad Institute Genomics Platform"/>
            <consortium name="The Broad Institute Genome Sequencing Center for Infectious Disease"/>
            <person name="Wu L."/>
            <person name="Ma J."/>
        </authorList>
    </citation>
    <scope>NUCLEOTIDE SEQUENCE [LARGE SCALE GENOMIC DNA]</scope>
    <source>
        <strain evidence="2">JCM 18459</strain>
    </source>
</reference>
<evidence type="ECO:0000313" key="1">
    <source>
        <dbReference type="EMBL" id="GAA5154765.1"/>
    </source>
</evidence>
<gene>
    <name evidence="1" type="ORF">GCM10023340_38840</name>
</gene>
<evidence type="ECO:0008006" key="3">
    <source>
        <dbReference type="Google" id="ProtNLM"/>
    </source>
</evidence>
<evidence type="ECO:0000313" key="2">
    <source>
        <dbReference type="Proteomes" id="UP001500221"/>
    </source>
</evidence>
<dbReference type="Proteomes" id="UP001500221">
    <property type="component" value="Unassembled WGS sequence"/>
</dbReference>
<protein>
    <recommendedName>
        <fullName evidence="3">DUF2190 family protein</fullName>
    </recommendedName>
</protein>
<name>A0ABP9PZB9_9ACTN</name>
<accession>A0ABP9PZB9</accession>
<keyword evidence="2" id="KW-1185">Reference proteome</keyword>
<organism evidence="1 2">
    <name type="scientific">Nocardioides marinquilinus</name>
    <dbReference type="NCBI Taxonomy" id="1210400"/>
    <lineage>
        <taxon>Bacteria</taxon>
        <taxon>Bacillati</taxon>
        <taxon>Actinomycetota</taxon>
        <taxon>Actinomycetes</taxon>
        <taxon>Propionibacteriales</taxon>
        <taxon>Nocardioidaceae</taxon>
        <taxon>Nocardioides</taxon>
    </lineage>
</organism>
<comment type="caution">
    <text evidence="1">The sequence shown here is derived from an EMBL/GenBank/DDBJ whole genome shotgun (WGS) entry which is preliminary data.</text>
</comment>
<proteinExistence type="predicted"/>
<dbReference type="RefSeq" id="WP_345462651.1">
    <property type="nucleotide sequence ID" value="NZ_BAABKG010000005.1"/>
</dbReference>
<sequence length="139" mass="13829">MPAIPIRRKHGGRSYAAAETIVGGQLVEGRAASKAGVAAAGSVKVLGVARNDAVATLVVEPVGGVLDTAPLGTRVGVEKNVEVPVKYAAAANFGDKLIAASAGRVTPAGATPDARTIVGECTQPGGVTVVDSVALAWIY</sequence>
<dbReference type="EMBL" id="BAABKG010000005">
    <property type="protein sequence ID" value="GAA5154765.1"/>
    <property type="molecule type" value="Genomic_DNA"/>
</dbReference>